<reference evidence="3" key="2">
    <citation type="submission" date="2009-11" db="EMBL/GenBank/DDBJ databases">
        <title>The Genome Sequence of Allomyces macrogynus strain ATCC 38327.</title>
        <authorList>
            <consortium name="The Broad Institute Genome Sequencing Platform"/>
            <person name="Russ C."/>
            <person name="Cuomo C."/>
            <person name="Shea T."/>
            <person name="Young S.K."/>
            <person name="Zeng Q."/>
            <person name="Koehrsen M."/>
            <person name="Haas B."/>
            <person name="Borodovsky M."/>
            <person name="Guigo R."/>
            <person name="Alvarado L."/>
            <person name="Berlin A."/>
            <person name="Borenstein D."/>
            <person name="Chen Z."/>
            <person name="Engels R."/>
            <person name="Freedman E."/>
            <person name="Gellesch M."/>
            <person name="Goldberg J."/>
            <person name="Griggs A."/>
            <person name="Gujja S."/>
            <person name="Heiman D."/>
            <person name="Hepburn T."/>
            <person name="Howarth C."/>
            <person name="Jen D."/>
            <person name="Larson L."/>
            <person name="Lewis B."/>
            <person name="Mehta T."/>
            <person name="Park D."/>
            <person name="Pearson M."/>
            <person name="Roberts A."/>
            <person name="Saif S."/>
            <person name="Shenoy N."/>
            <person name="Sisk P."/>
            <person name="Stolte C."/>
            <person name="Sykes S."/>
            <person name="Walk T."/>
            <person name="White J."/>
            <person name="Yandava C."/>
            <person name="Burger G."/>
            <person name="Gray M.W."/>
            <person name="Holland P.W.H."/>
            <person name="King N."/>
            <person name="Lang F.B.F."/>
            <person name="Roger A.J."/>
            <person name="Ruiz-Trillo I."/>
            <person name="Lander E."/>
            <person name="Nusbaum C."/>
        </authorList>
    </citation>
    <scope>NUCLEOTIDE SEQUENCE [LARGE SCALE GENOMIC DNA]</scope>
    <source>
        <strain evidence="3">ATCC 38327</strain>
    </source>
</reference>
<dbReference type="VEuPathDB" id="FungiDB:AMAG_18749"/>
<sequence length="112" mass="11703">MQGRRRGRTGRDRSTGRDVPVGLATVARASPQQVHRGAVPGPTRGAHRPDQRGHGRPWLGGGGGGGMSGKEREALVGDKNGWRAGVHGRGTLRLLLLCERAATRRGSGRAGG</sequence>
<name>A0A0L0SF71_ALLM3</name>
<gene>
    <name evidence="2" type="ORF">AMAG_18749</name>
</gene>
<evidence type="ECO:0000313" key="2">
    <source>
        <dbReference type="EMBL" id="KNE61151.1"/>
    </source>
</evidence>
<feature type="compositionally biased region" description="Gly residues" evidence="1">
    <location>
        <begin position="58"/>
        <end position="68"/>
    </location>
</feature>
<reference evidence="2 3" key="1">
    <citation type="submission" date="2009-11" db="EMBL/GenBank/DDBJ databases">
        <title>Annotation of Allomyces macrogynus ATCC 38327.</title>
        <authorList>
            <consortium name="The Broad Institute Genome Sequencing Platform"/>
            <person name="Russ C."/>
            <person name="Cuomo C."/>
            <person name="Burger G."/>
            <person name="Gray M.W."/>
            <person name="Holland P.W.H."/>
            <person name="King N."/>
            <person name="Lang F.B.F."/>
            <person name="Roger A.J."/>
            <person name="Ruiz-Trillo I."/>
            <person name="Young S.K."/>
            <person name="Zeng Q."/>
            <person name="Gargeya S."/>
            <person name="Fitzgerald M."/>
            <person name="Haas B."/>
            <person name="Abouelleil A."/>
            <person name="Alvarado L."/>
            <person name="Arachchi H.M."/>
            <person name="Berlin A."/>
            <person name="Chapman S.B."/>
            <person name="Gearin G."/>
            <person name="Goldberg J."/>
            <person name="Griggs A."/>
            <person name="Gujja S."/>
            <person name="Hansen M."/>
            <person name="Heiman D."/>
            <person name="Howarth C."/>
            <person name="Larimer J."/>
            <person name="Lui A."/>
            <person name="MacDonald P.J.P."/>
            <person name="McCowen C."/>
            <person name="Montmayeur A."/>
            <person name="Murphy C."/>
            <person name="Neiman D."/>
            <person name="Pearson M."/>
            <person name="Priest M."/>
            <person name="Roberts A."/>
            <person name="Saif S."/>
            <person name="Shea T."/>
            <person name="Sisk P."/>
            <person name="Stolte C."/>
            <person name="Sykes S."/>
            <person name="Wortman J."/>
            <person name="Nusbaum C."/>
            <person name="Birren B."/>
        </authorList>
    </citation>
    <scope>NUCLEOTIDE SEQUENCE [LARGE SCALE GENOMIC DNA]</scope>
    <source>
        <strain evidence="2 3">ATCC 38327</strain>
    </source>
</reference>
<accession>A0A0L0SF71</accession>
<dbReference type="Proteomes" id="UP000054350">
    <property type="component" value="Unassembled WGS sequence"/>
</dbReference>
<dbReference type="EMBL" id="GG745337">
    <property type="protein sequence ID" value="KNE61151.1"/>
    <property type="molecule type" value="Genomic_DNA"/>
</dbReference>
<feature type="region of interest" description="Disordered" evidence="1">
    <location>
        <begin position="1"/>
        <end position="72"/>
    </location>
</feature>
<dbReference type="AlphaFoldDB" id="A0A0L0SF71"/>
<protein>
    <submittedName>
        <fullName evidence="2">Uncharacterized protein</fullName>
    </submittedName>
</protein>
<evidence type="ECO:0000256" key="1">
    <source>
        <dbReference type="SAM" id="MobiDB-lite"/>
    </source>
</evidence>
<evidence type="ECO:0000313" key="3">
    <source>
        <dbReference type="Proteomes" id="UP000054350"/>
    </source>
</evidence>
<organism evidence="2 3">
    <name type="scientific">Allomyces macrogynus (strain ATCC 38327)</name>
    <name type="common">Allomyces javanicus var. macrogynus</name>
    <dbReference type="NCBI Taxonomy" id="578462"/>
    <lineage>
        <taxon>Eukaryota</taxon>
        <taxon>Fungi</taxon>
        <taxon>Fungi incertae sedis</taxon>
        <taxon>Blastocladiomycota</taxon>
        <taxon>Blastocladiomycetes</taxon>
        <taxon>Blastocladiales</taxon>
        <taxon>Blastocladiaceae</taxon>
        <taxon>Allomyces</taxon>
    </lineage>
</organism>
<keyword evidence="3" id="KW-1185">Reference proteome</keyword>
<proteinExistence type="predicted"/>